<evidence type="ECO:0000313" key="13">
    <source>
        <dbReference type="EMBL" id="KWX02133.1"/>
    </source>
</evidence>
<dbReference type="PANTHER" id="PTHR24221">
    <property type="entry name" value="ATP-BINDING CASSETTE SUB-FAMILY B"/>
    <property type="match status" value="1"/>
</dbReference>
<feature type="transmembrane region" description="Helical" evidence="10">
    <location>
        <begin position="275"/>
        <end position="299"/>
    </location>
</feature>
<evidence type="ECO:0000256" key="7">
    <source>
        <dbReference type="ARBA" id="ARBA00022840"/>
    </source>
</evidence>
<proteinExistence type="predicted"/>
<dbReference type="PROSITE" id="PS50929">
    <property type="entry name" value="ABC_TM1F"/>
    <property type="match status" value="1"/>
</dbReference>
<dbReference type="InterPro" id="IPR036640">
    <property type="entry name" value="ABC1_TM_sf"/>
</dbReference>
<evidence type="ECO:0000256" key="1">
    <source>
        <dbReference type="ARBA" id="ARBA00004651"/>
    </source>
</evidence>
<evidence type="ECO:0000256" key="4">
    <source>
        <dbReference type="ARBA" id="ARBA00022519"/>
    </source>
</evidence>
<dbReference type="FunFam" id="3.40.50.300:FF:001001">
    <property type="entry name" value="Multidrug ABC transporter ATP-binding protein"/>
    <property type="match status" value="1"/>
</dbReference>
<dbReference type="Gene3D" id="3.40.50.300">
    <property type="entry name" value="P-loop containing nucleotide triphosphate hydrolases"/>
    <property type="match status" value="1"/>
</dbReference>
<feature type="transmembrane region" description="Helical" evidence="10">
    <location>
        <begin position="236"/>
        <end position="263"/>
    </location>
</feature>
<evidence type="ECO:0000259" key="12">
    <source>
        <dbReference type="PROSITE" id="PS50929"/>
    </source>
</evidence>
<dbReference type="GO" id="GO:0005886">
    <property type="term" value="C:plasma membrane"/>
    <property type="evidence" value="ECO:0007669"/>
    <property type="project" value="UniProtKB-SubCell"/>
</dbReference>
<dbReference type="GO" id="GO:0034775">
    <property type="term" value="P:glutathione transmembrane transport"/>
    <property type="evidence" value="ECO:0007669"/>
    <property type="project" value="InterPro"/>
</dbReference>
<dbReference type="InterPro" id="IPR003593">
    <property type="entry name" value="AAA+_ATPase"/>
</dbReference>
<dbReference type="Pfam" id="PF00664">
    <property type="entry name" value="ABC_membrane"/>
    <property type="match status" value="1"/>
</dbReference>
<dbReference type="SMART" id="SM00382">
    <property type="entry name" value="AAA"/>
    <property type="match status" value="1"/>
</dbReference>
<dbReference type="GO" id="GO:0016887">
    <property type="term" value="F:ATP hydrolysis activity"/>
    <property type="evidence" value="ECO:0007669"/>
    <property type="project" value="InterPro"/>
</dbReference>
<keyword evidence="3" id="KW-1003">Cell membrane</keyword>
<evidence type="ECO:0000256" key="9">
    <source>
        <dbReference type="ARBA" id="ARBA00023136"/>
    </source>
</evidence>
<dbReference type="EMBL" id="LAXD01000001">
    <property type="protein sequence ID" value="KWX02133.1"/>
    <property type="molecule type" value="Genomic_DNA"/>
</dbReference>
<organism evidence="13 14">
    <name type="scientific">Carbonactinospora thermoautotrophica</name>
    <dbReference type="NCBI Taxonomy" id="1469144"/>
    <lineage>
        <taxon>Bacteria</taxon>
        <taxon>Bacillati</taxon>
        <taxon>Actinomycetota</taxon>
        <taxon>Actinomycetes</taxon>
        <taxon>Kitasatosporales</taxon>
        <taxon>Carbonactinosporaceae</taxon>
        <taxon>Carbonactinospora</taxon>
    </lineage>
</organism>
<evidence type="ECO:0000313" key="14">
    <source>
        <dbReference type="Proteomes" id="UP000070188"/>
    </source>
</evidence>
<protein>
    <submittedName>
        <fullName evidence="13">ABC transporter</fullName>
    </submittedName>
</protein>
<dbReference type="GO" id="GO:0140359">
    <property type="term" value="F:ABC-type transporter activity"/>
    <property type="evidence" value="ECO:0007669"/>
    <property type="project" value="InterPro"/>
</dbReference>
<evidence type="ECO:0000256" key="8">
    <source>
        <dbReference type="ARBA" id="ARBA00022989"/>
    </source>
</evidence>
<dbReference type="PANTHER" id="PTHR24221:SF654">
    <property type="entry name" value="ATP-BINDING CASSETTE SUB-FAMILY B MEMBER 6"/>
    <property type="match status" value="1"/>
</dbReference>
<dbReference type="InterPro" id="IPR027417">
    <property type="entry name" value="P-loop_NTPase"/>
</dbReference>
<feature type="domain" description="ABC transmembrane type-1" evidence="12">
    <location>
        <begin position="22"/>
        <end position="270"/>
    </location>
</feature>
<dbReference type="InterPro" id="IPR003439">
    <property type="entry name" value="ABC_transporter-like_ATP-bd"/>
</dbReference>
<feature type="transmembrane region" description="Helical" evidence="10">
    <location>
        <begin position="132"/>
        <end position="153"/>
    </location>
</feature>
<dbReference type="InterPro" id="IPR011527">
    <property type="entry name" value="ABC1_TM_dom"/>
</dbReference>
<dbReference type="NCBIfam" id="TIGR02868">
    <property type="entry name" value="CydC"/>
    <property type="match status" value="1"/>
</dbReference>
<keyword evidence="9 10" id="KW-0472">Membrane</keyword>
<accession>A0A132MWC0</accession>
<dbReference type="GO" id="GO:0034040">
    <property type="term" value="F:ATPase-coupled lipid transmembrane transporter activity"/>
    <property type="evidence" value="ECO:0007669"/>
    <property type="project" value="TreeGrafter"/>
</dbReference>
<dbReference type="GO" id="GO:0005524">
    <property type="term" value="F:ATP binding"/>
    <property type="evidence" value="ECO:0007669"/>
    <property type="project" value="UniProtKB-KW"/>
</dbReference>
<keyword evidence="8 10" id="KW-1133">Transmembrane helix</keyword>
<evidence type="ECO:0000259" key="11">
    <source>
        <dbReference type="PROSITE" id="PS50893"/>
    </source>
</evidence>
<dbReference type="Pfam" id="PF00005">
    <property type="entry name" value="ABC_tran"/>
    <property type="match status" value="1"/>
</dbReference>
<evidence type="ECO:0000256" key="3">
    <source>
        <dbReference type="ARBA" id="ARBA00022475"/>
    </source>
</evidence>
<dbReference type="STRING" id="1469144.LI90_3174"/>
<evidence type="ECO:0000256" key="2">
    <source>
        <dbReference type="ARBA" id="ARBA00022448"/>
    </source>
</evidence>
<sequence length="584" mass="61224">MILARLLRLARPTAGRLAVAWLAGTLALGSAVALTAVSAWLISRAAQHPPVLSLMVAIVAVRAFGIARGVFRYAERLAAHDAAFRVLAGLRVRVYRRLERLAPVRLPGYRRGDLLGRFTADVDTLQDLYLRALLPAGVSLAVAGGAVAAAGWLLPAAGLTLAVALVAAGILVPAATGALARRAERGLVRDRADVTAAVVDLLDGGPDLVAYQAVPARLAALAQAEQRLRVREARSALVAGAGTALSTLALGAAVWVTLVLGIPAVRTGALPGVRLAVLVLLPLACAELVAGLPLAAQYLHRVRQAARRVYDVLDAPDPVRVPDRPAPLPPPPYTLRLAGVRARWAADRPPALNGIDLELPPGRRIAVVGASGAGKTTLAAVLLRFLDPEAGTVTLNGVDFTDLDDDAVRRVVGLCAQDAHVFDTTIAENLRLARPDATESELRDALRAARLLTWVETLPAGLDTPVGEHGARLSGGQRQRLALARALLAGFPVVVFDEPTAHLDEATAEAVTRDLLAATTGRTTVLITHRLAGLEQVDEIVVLDAGRVVQRGTHADLVATPGPYRALWERQHAEALAGGEVTSA</sequence>
<keyword evidence="4" id="KW-0997">Cell inner membrane</keyword>
<gene>
    <name evidence="13" type="ORF">LI90_3174</name>
</gene>
<dbReference type="Proteomes" id="UP000070188">
    <property type="component" value="Unassembled WGS sequence"/>
</dbReference>
<dbReference type="SUPFAM" id="SSF52540">
    <property type="entry name" value="P-loop containing nucleoside triphosphate hydrolases"/>
    <property type="match status" value="1"/>
</dbReference>
<dbReference type="GO" id="GO:0045454">
    <property type="term" value="P:cell redox homeostasis"/>
    <property type="evidence" value="ECO:0007669"/>
    <property type="project" value="InterPro"/>
</dbReference>
<comment type="subcellular location">
    <subcellularLocation>
        <location evidence="1">Cell membrane</location>
        <topology evidence="1">Multi-pass membrane protein</topology>
    </subcellularLocation>
</comment>
<keyword evidence="7" id="KW-0067">ATP-binding</keyword>
<keyword evidence="14" id="KW-1185">Reference proteome</keyword>
<dbReference type="PROSITE" id="PS00211">
    <property type="entry name" value="ABC_TRANSPORTER_1"/>
    <property type="match status" value="1"/>
</dbReference>
<dbReference type="Gene3D" id="1.20.1560.10">
    <property type="entry name" value="ABC transporter type 1, transmembrane domain"/>
    <property type="match status" value="1"/>
</dbReference>
<feature type="transmembrane region" description="Helical" evidence="10">
    <location>
        <begin position="51"/>
        <end position="71"/>
    </location>
</feature>
<comment type="caution">
    <text evidence="13">The sequence shown here is derived from an EMBL/GenBank/DDBJ whole genome shotgun (WGS) entry which is preliminary data.</text>
</comment>
<evidence type="ECO:0000256" key="5">
    <source>
        <dbReference type="ARBA" id="ARBA00022692"/>
    </source>
</evidence>
<dbReference type="InterPro" id="IPR017871">
    <property type="entry name" value="ABC_transporter-like_CS"/>
</dbReference>
<reference evidence="14" key="1">
    <citation type="submission" date="2015-04" db="EMBL/GenBank/DDBJ databases">
        <title>Physiological reanalysis, assessment of diazotrophy, and genome sequences of multiple isolates of Streptomyces thermoautotrophicus.</title>
        <authorList>
            <person name="MacKellar D.C."/>
            <person name="Lieber L."/>
            <person name="Norman J."/>
            <person name="Bolger A."/>
            <person name="Tobin C."/>
            <person name="Murray J.W."/>
            <person name="Chang R."/>
            <person name="Ford T."/>
            <person name="Nguyen P.Q."/>
            <person name="Woodward J."/>
            <person name="Permingeat H."/>
            <person name="Joshi N.S."/>
            <person name="Silver P.A."/>
            <person name="Usadel B."/>
            <person name="Rutherford A.W."/>
            <person name="Friesen M."/>
            <person name="Prell J."/>
        </authorList>
    </citation>
    <scope>NUCLEOTIDE SEQUENCE [LARGE SCALE GENOMIC DNA]</scope>
    <source>
        <strain evidence="14">H1</strain>
    </source>
</reference>
<dbReference type="AlphaFoldDB" id="A0A132MWC0"/>
<keyword evidence="6" id="KW-0547">Nucleotide-binding</keyword>
<evidence type="ECO:0000256" key="6">
    <source>
        <dbReference type="ARBA" id="ARBA00022741"/>
    </source>
</evidence>
<dbReference type="PATRIC" id="fig|1469144.10.peg.3419"/>
<dbReference type="SUPFAM" id="SSF90123">
    <property type="entry name" value="ABC transporter transmembrane region"/>
    <property type="match status" value="1"/>
</dbReference>
<evidence type="ECO:0000256" key="10">
    <source>
        <dbReference type="SAM" id="Phobius"/>
    </source>
</evidence>
<keyword evidence="5 10" id="KW-0812">Transmembrane</keyword>
<dbReference type="PROSITE" id="PS50893">
    <property type="entry name" value="ABC_TRANSPORTER_2"/>
    <property type="match status" value="1"/>
</dbReference>
<dbReference type="InterPro" id="IPR014223">
    <property type="entry name" value="ABC_CydC/D"/>
</dbReference>
<feature type="domain" description="ABC transporter" evidence="11">
    <location>
        <begin position="335"/>
        <end position="570"/>
    </location>
</feature>
<keyword evidence="2" id="KW-0813">Transport</keyword>
<dbReference type="InterPro" id="IPR039421">
    <property type="entry name" value="Type_1_exporter"/>
</dbReference>
<feature type="transmembrane region" description="Helical" evidence="10">
    <location>
        <begin position="159"/>
        <end position="180"/>
    </location>
</feature>
<name>A0A132MWC0_9ACTN</name>